<accession>A0A439D0I9</accession>
<dbReference type="Proteomes" id="UP000286045">
    <property type="component" value="Unassembled WGS sequence"/>
</dbReference>
<evidence type="ECO:0000313" key="1">
    <source>
        <dbReference type="EMBL" id="RWA07964.1"/>
    </source>
</evidence>
<proteinExistence type="predicted"/>
<gene>
    <name evidence="1" type="ORF">EKO27_g7140</name>
</gene>
<protein>
    <submittedName>
        <fullName evidence="1">Uncharacterized protein</fullName>
    </submittedName>
</protein>
<evidence type="ECO:0000313" key="2">
    <source>
        <dbReference type="Proteomes" id="UP000286045"/>
    </source>
</evidence>
<dbReference type="AlphaFoldDB" id="A0A439D0I9"/>
<reference evidence="1 2" key="1">
    <citation type="submission" date="2018-12" db="EMBL/GenBank/DDBJ databases">
        <title>Draft genome sequence of Xylaria grammica IHI A82.</title>
        <authorList>
            <person name="Buettner E."/>
            <person name="Kellner H."/>
        </authorList>
    </citation>
    <scope>NUCLEOTIDE SEQUENCE [LARGE SCALE GENOMIC DNA]</scope>
    <source>
        <strain evidence="1 2">IHI A82</strain>
    </source>
</reference>
<name>A0A439D0I9_9PEZI</name>
<sequence length="239" mass="25188">MASQCSLSERTDFTTSKPQLIGVPPFPPAIWDTILKDLRSGCIKLDAEGVLYHAKIPCSKGSDLTGSVGSDNIDDIDAGQHMAQPATATNLSDHKGEPVGDRPHFDQGTVISAGGYYHPNAFNSAAGLSQRDADFLAAAISSNYKGKVPSYCLRAFQGAAVGDGGYYDLDDFNVYLDAGQPIIGFVTAANFGDYKGKSLDYFPRVDQDAAAPGVFGPTVGSGNPNDQGLLAYANFVTAY</sequence>
<organism evidence="1 2">
    <name type="scientific">Xylaria grammica</name>
    <dbReference type="NCBI Taxonomy" id="363999"/>
    <lineage>
        <taxon>Eukaryota</taxon>
        <taxon>Fungi</taxon>
        <taxon>Dikarya</taxon>
        <taxon>Ascomycota</taxon>
        <taxon>Pezizomycotina</taxon>
        <taxon>Sordariomycetes</taxon>
        <taxon>Xylariomycetidae</taxon>
        <taxon>Xylariales</taxon>
        <taxon>Xylariaceae</taxon>
        <taxon>Xylaria</taxon>
    </lineage>
</organism>
<comment type="caution">
    <text evidence="1">The sequence shown here is derived from an EMBL/GenBank/DDBJ whole genome shotgun (WGS) entry which is preliminary data.</text>
</comment>
<keyword evidence="2" id="KW-1185">Reference proteome</keyword>
<dbReference type="EMBL" id="RYZI01000226">
    <property type="protein sequence ID" value="RWA07964.1"/>
    <property type="molecule type" value="Genomic_DNA"/>
</dbReference>